<organism evidence="2 3">
    <name type="scientific">Chryseobacterium polytrichastri</name>
    <dbReference type="NCBI Taxonomy" id="1302687"/>
    <lineage>
        <taxon>Bacteria</taxon>
        <taxon>Pseudomonadati</taxon>
        <taxon>Bacteroidota</taxon>
        <taxon>Flavobacteriia</taxon>
        <taxon>Flavobacteriales</taxon>
        <taxon>Weeksellaceae</taxon>
        <taxon>Chryseobacterium group</taxon>
        <taxon>Chryseobacterium</taxon>
    </lineage>
</organism>
<gene>
    <name evidence="2" type="ORF">SAMN05444267_100277</name>
</gene>
<reference evidence="3" key="1">
    <citation type="submission" date="2016-11" db="EMBL/GenBank/DDBJ databases">
        <authorList>
            <person name="Varghese N."/>
            <person name="Submissions S."/>
        </authorList>
    </citation>
    <scope>NUCLEOTIDE SEQUENCE [LARGE SCALE GENOMIC DNA]</scope>
    <source>
        <strain evidence="3">DSM 26899</strain>
    </source>
</reference>
<proteinExistence type="predicted"/>
<accession>A0A1M6QSR0</accession>
<evidence type="ECO:0000256" key="1">
    <source>
        <dbReference type="SAM" id="SignalP"/>
    </source>
</evidence>
<feature type="chain" id="PRO_5012590432" description="C1q domain-containing protein" evidence="1">
    <location>
        <begin position="20"/>
        <end position="234"/>
    </location>
</feature>
<name>A0A1M6QSR0_9FLAO</name>
<dbReference type="OrthoDB" id="1345111at2"/>
<evidence type="ECO:0008006" key="4">
    <source>
        <dbReference type="Google" id="ProtNLM"/>
    </source>
</evidence>
<feature type="signal peptide" evidence="1">
    <location>
        <begin position="1"/>
        <end position="19"/>
    </location>
</feature>
<protein>
    <recommendedName>
        <fullName evidence="4">C1q domain-containing protein</fullName>
    </recommendedName>
</protein>
<dbReference type="AlphaFoldDB" id="A0A1M6QSR0"/>
<dbReference type="Proteomes" id="UP000184364">
    <property type="component" value="Unassembled WGS sequence"/>
</dbReference>
<evidence type="ECO:0000313" key="2">
    <source>
        <dbReference type="EMBL" id="SHK23153.1"/>
    </source>
</evidence>
<evidence type="ECO:0000313" key="3">
    <source>
        <dbReference type="Proteomes" id="UP000184364"/>
    </source>
</evidence>
<dbReference type="RefSeq" id="WP_073290299.1">
    <property type="nucleotide sequence ID" value="NZ_FRAV01000002.1"/>
</dbReference>
<keyword evidence="3" id="KW-1185">Reference proteome</keyword>
<sequence length="234" mass="24970">MKNKLTNAIFIIFSMAIFAQVGIKTSDPKSTLDVNGNTMIRQVPKTTTLSGYEIMVLNQNNSEVSQIDPGSIFTSIKTNPTVFSAKKTSGISLLSLTLFSTWKQVNFVQADTTVGTPTLLSNSDNSYIVPETGVYAVGFYFRYGSGIQASLLTGGPGIGILKNTNGNFSVLETRNFNGINLGLLALTISEANINSIHNLNAGDKLYFGLTNSGALGASSLSTSATSFYVYKISN</sequence>
<keyword evidence="1" id="KW-0732">Signal</keyword>
<dbReference type="EMBL" id="FRAV01000002">
    <property type="protein sequence ID" value="SHK23153.1"/>
    <property type="molecule type" value="Genomic_DNA"/>
</dbReference>